<protein>
    <recommendedName>
        <fullName evidence="4">F-box domain-containing protein</fullName>
    </recommendedName>
</protein>
<evidence type="ECO:0000313" key="3">
    <source>
        <dbReference type="Proteomes" id="UP000663891"/>
    </source>
</evidence>
<evidence type="ECO:0008006" key="4">
    <source>
        <dbReference type="Google" id="ProtNLM"/>
    </source>
</evidence>
<evidence type="ECO:0000313" key="1">
    <source>
        <dbReference type="EMBL" id="CAF1230648.1"/>
    </source>
</evidence>
<dbReference type="EMBL" id="CAJOAY010000071">
    <property type="protein sequence ID" value="CAF3520767.1"/>
    <property type="molecule type" value="Genomic_DNA"/>
</dbReference>
<name>A0A814YI19_9BILA</name>
<gene>
    <name evidence="2" type="ORF">OKA104_LOCUS2576</name>
    <name evidence="1" type="ORF">VCS650_LOCUS27230</name>
</gene>
<organism evidence="1 3">
    <name type="scientific">Adineta steineri</name>
    <dbReference type="NCBI Taxonomy" id="433720"/>
    <lineage>
        <taxon>Eukaryota</taxon>
        <taxon>Metazoa</taxon>
        <taxon>Spiralia</taxon>
        <taxon>Gnathifera</taxon>
        <taxon>Rotifera</taxon>
        <taxon>Eurotatoria</taxon>
        <taxon>Bdelloidea</taxon>
        <taxon>Adinetida</taxon>
        <taxon>Adinetidae</taxon>
        <taxon>Adineta</taxon>
    </lineage>
</organism>
<comment type="caution">
    <text evidence="1">The sequence shown here is derived from an EMBL/GenBank/DDBJ whole genome shotgun (WGS) entry which is preliminary data.</text>
</comment>
<dbReference type="EMBL" id="CAJNON010000379">
    <property type="protein sequence ID" value="CAF1230648.1"/>
    <property type="molecule type" value="Genomic_DNA"/>
</dbReference>
<reference evidence="1" key="1">
    <citation type="submission" date="2021-02" db="EMBL/GenBank/DDBJ databases">
        <authorList>
            <person name="Nowell W R."/>
        </authorList>
    </citation>
    <scope>NUCLEOTIDE SEQUENCE</scope>
</reference>
<evidence type="ECO:0000313" key="2">
    <source>
        <dbReference type="EMBL" id="CAF3520767.1"/>
    </source>
</evidence>
<dbReference type="Proteomes" id="UP000663891">
    <property type="component" value="Unassembled WGS sequence"/>
</dbReference>
<proteinExistence type="predicted"/>
<dbReference type="OrthoDB" id="9982932at2759"/>
<dbReference type="Proteomes" id="UP000663881">
    <property type="component" value="Unassembled WGS sequence"/>
</dbReference>
<dbReference type="AlphaFoldDB" id="A0A814YI19"/>
<accession>A0A814YI19</accession>
<sequence length="588" mass="69654">MSKNLKNLSDVMMDDFILLKLNSSFAEEINHRVTCFLDLTDEIILHICRYLSPAYVLNSFYIPDKPQLRIHNLICNYYKEIKFDQITNNEYKYFMNLLCHLNFPLRPQSLILSNEHINCLIQRFFCFTPENVIQSIFDHLKNLTLIDCSQEDLQIIYLGEINFSKIQHLHLTVQKTKNYQDKDFIEEDYISLNQFLVNKQMPLLETVSIESNNGLILSKSLTPYLTVQNVNLFLQTIDDLYILLDGLVPNVQTMTVHLIQPRLLTCQPPTRTSSYHQLTKFALLEHRIGLVIDDLKYIFGFMPNLNELTLSVRDTSDPIFCHGPSMESILNEYLPNLCKFDYTMTHRINEEDQEFIQCYCQWPMNIIFYENEDCKWVHIYSSPWPSNKNDQRRLPLVESGCYTTIDSTIERPQYIDHLLISKKNEFYDLEKIFCRTKKITTSLSIDIQLPLRISTIILTKKFAIDSIKSCVHPFVHHLIIQHRLIDEKELIDFAHQFPNIKYLEMLFPLKKSSYISCLTKLFSRNNQIGNYNYFPKLNHFSTDLCFELFKKFNTSEELFDWCIQNTDLKYHPYTFYVDLAVSTMSFWF</sequence>